<evidence type="ECO:0000313" key="1">
    <source>
        <dbReference type="EMBL" id="QJQ35048.1"/>
    </source>
</evidence>
<geneLocation type="mitochondrion" evidence="1"/>
<reference evidence="1" key="1">
    <citation type="journal article" date="2020" name="Front. Microbiol.">
        <title>Detecting Introgression Between Members of the Fusarium fujikuroi and F. oxysporum Species Complexes by Comparative Mitogenomics.</title>
        <authorList>
            <person name="Brankovics B."/>
            <person name="van Diepeningen A.D."/>
            <person name="de Hoog G.S."/>
            <person name="van der Lee T.A.J."/>
            <person name="Waalwijk C."/>
        </authorList>
    </citation>
    <scope>NUCLEOTIDE SEQUENCE</scope>
    <source>
        <strain evidence="1">CBS 258.54</strain>
    </source>
</reference>
<sequence>MVLEHLGSFYKNFKWQQWWINLITRGNYNISINNSDIMFLLTINNNSKNKDLTHLVAKMAVLNNPVETNLLNIAKYSSDMNLDTFYIFSIIIDDSFECKITEVDYPCKVKYIEVGISFFIENFLGSENINFWHYNKNTLYILRNGNYSDVKELFVQIQNIQVQVVRGSSQKAHLISPIDFRLSSYLLILFGMNYKKFNSENAFNIIQKDRYLPSSK</sequence>
<organism evidence="1">
    <name type="scientific">Fusarium annulatum</name>
    <dbReference type="NCBI Taxonomy" id="48484"/>
    <lineage>
        <taxon>Eukaryota</taxon>
        <taxon>Fungi</taxon>
        <taxon>Dikarya</taxon>
        <taxon>Ascomycota</taxon>
        <taxon>Pezizomycotina</taxon>
        <taxon>Sordariomycetes</taxon>
        <taxon>Hypocreomycetidae</taxon>
        <taxon>Hypocreales</taxon>
        <taxon>Nectriaceae</taxon>
        <taxon>Fusarium</taxon>
        <taxon>Fusarium fujikuroi species complex</taxon>
    </lineage>
</organism>
<name>A0A6M4AYJ3_9HYPO</name>
<proteinExistence type="predicted"/>
<reference evidence="1" key="2">
    <citation type="submission" date="2020-01" db="EMBL/GenBank/DDBJ databases">
        <authorList>
            <person name="Brankovics B."/>
            <person name="Van Diepeningen A.D."/>
            <person name="De Hoog G.S."/>
            <person name="Van Der Lee T.A.J."/>
            <person name="Waalwijk C."/>
        </authorList>
    </citation>
    <scope>NUCLEOTIDE SEQUENCE</scope>
    <source>
        <strain evidence="1">CBS 258.54</strain>
    </source>
</reference>
<protein>
    <submittedName>
        <fullName evidence="1">Uncharacterized protein</fullName>
    </submittedName>
</protein>
<dbReference type="AlphaFoldDB" id="A0A6M4AYJ3"/>
<gene>
    <name evidence="1" type="primary">orf216</name>
</gene>
<dbReference type="EMBL" id="MT010912">
    <property type="protein sequence ID" value="QJQ35048.1"/>
    <property type="molecule type" value="Genomic_DNA"/>
</dbReference>
<keyword evidence="1" id="KW-0496">Mitochondrion</keyword>
<accession>A0A6M4AYJ3</accession>